<dbReference type="AlphaFoldDB" id="A0A975WCL6"/>
<dbReference type="Pfam" id="PF00496">
    <property type="entry name" value="SBP_bac_5"/>
    <property type="match status" value="1"/>
</dbReference>
<feature type="domain" description="Solute-binding protein family 5" evidence="5">
    <location>
        <begin position="73"/>
        <end position="434"/>
    </location>
</feature>
<dbReference type="PIRSF" id="PIRSF002741">
    <property type="entry name" value="MppA"/>
    <property type="match status" value="1"/>
</dbReference>
<dbReference type="GO" id="GO:0043190">
    <property type="term" value="C:ATP-binding cassette (ABC) transporter complex"/>
    <property type="evidence" value="ECO:0007669"/>
    <property type="project" value="InterPro"/>
</dbReference>
<comment type="similarity">
    <text evidence="2">Belongs to the bacterial solute-binding protein 5 family.</text>
</comment>
<dbReference type="InterPro" id="IPR000914">
    <property type="entry name" value="SBP_5_dom"/>
</dbReference>
<organism evidence="6 7">
    <name type="scientific">Marinovum algicola</name>
    <dbReference type="NCBI Taxonomy" id="42444"/>
    <lineage>
        <taxon>Bacteria</taxon>
        <taxon>Pseudomonadati</taxon>
        <taxon>Pseudomonadota</taxon>
        <taxon>Alphaproteobacteria</taxon>
        <taxon>Rhodobacterales</taxon>
        <taxon>Roseobacteraceae</taxon>
        <taxon>Marinovum</taxon>
    </lineage>
</organism>
<proteinExistence type="inferred from homology"/>
<gene>
    <name evidence="6" type="ORF">SAMN04487940_11447</name>
</gene>
<accession>A0A975WCL6</accession>
<keyword evidence="7" id="KW-1185">Reference proteome</keyword>
<reference evidence="6 7" key="1">
    <citation type="submission" date="2016-10" db="EMBL/GenBank/DDBJ databases">
        <authorList>
            <person name="Varghese N."/>
            <person name="Submissions S."/>
        </authorList>
    </citation>
    <scope>NUCLEOTIDE SEQUENCE [LARGE SCALE GENOMIC DNA]</scope>
    <source>
        <strain evidence="6 7">FF3</strain>
    </source>
</reference>
<dbReference type="Proteomes" id="UP000182932">
    <property type="component" value="Unassembled WGS sequence"/>
</dbReference>
<protein>
    <submittedName>
        <fullName evidence="6">Peptide/nickel transport system substrate-binding protein</fullName>
    </submittedName>
</protein>
<comment type="caution">
    <text evidence="6">The sequence shown here is derived from an EMBL/GenBank/DDBJ whole genome shotgun (WGS) entry which is preliminary data.</text>
</comment>
<dbReference type="InterPro" id="IPR030678">
    <property type="entry name" value="Peptide/Ni-bd"/>
</dbReference>
<evidence type="ECO:0000256" key="4">
    <source>
        <dbReference type="SAM" id="SignalP"/>
    </source>
</evidence>
<dbReference type="EMBL" id="FNYY01000014">
    <property type="protein sequence ID" value="SEJ92833.1"/>
    <property type="molecule type" value="Genomic_DNA"/>
</dbReference>
<name>A0A975WCL6_9RHOB</name>
<evidence type="ECO:0000313" key="7">
    <source>
        <dbReference type="Proteomes" id="UP000182932"/>
    </source>
</evidence>
<evidence type="ECO:0000259" key="5">
    <source>
        <dbReference type="Pfam" id="PF00496"/>
    </source>
</evidence>
<dbReference type="GO" id="GO:1904680">
    <property type="term" value="F:peptide transmembrane transporter activity"/>
    <property type="evidence" value="ECO:0007669"/>
    <property type="project" value="TreeGrafter"/>
</dbReference>
<dbReference type="PANTHER" id="PTHR30290">
    <property type="entry name" value="PERIPLASMIC BINDING COMPONENT OF ABC TRANSPORTER"/>
    <property type="match status" value="1"/>
</dbReference>
<sequence>MKFRAMAAAALAATLGLTAPASAQDPAKGGDLVVAMAVTLPSVDPHASTGVATRYVSAHMFEGVVTRGETGDIIPQLAASYEMSDDARTYTFTLRDGVRFHDGSTLDAGDVVASLQRMKDAGVDQGVMALVENLEAVDDLTVRVTMSEPHPTFLDSLSSPRVIVGIMPEEIAALPKEEFKPVGTGPFEFVEWVPDSHIRLARFEAYSQQAEATPRDGFGGKRTVYVDTVTFRTVPEAGAQIAGLLTGDYHIADQVSPQDVPRLEASDEVSAVKVLPWYMVHQTFNLTKPLGADEYFRKAVQVGLDLEVLLDFATGGNYVLGHGWQYDGFPYYSDAGIETYNLGDVDKAKELLAQSAYDGEEIEILTISDEAALRDYAIALADQLGKLGIKTRINAQNAATWSALRVERESWTIIIGGFGMAPSIGPFGMLRHFSGDGSLQGVTFPEIEDAAHRVRTGLTFEERKKAFEDYQAGVLGKAISIRAG</sequence>
<evidence type="ECO:0000313" key="6">
    <source>
        <dbReference type="EMBL" id="SEJ92833.1"/>
    </source>
</evidence>
<feature type="chain" id="PRO_5037516682" evidence="4">
    <location>
        <begin position="24"/>
        <end position="484"/>
    </location>
</feature>
<dbReference type="SUPFAM" id="SSF53850">
    <property type="entry name" value="Periplasmic binding protein-like II"/>
    <property type="match status" value="1"/>
</dbReference>
<dbReference type="GO" id="GO:0030288">
    <property type="term" value="C:outer membrane-bounded periplasmic space"/>
    <property type="evidence" value="ECO:0007669"/>
    <property type="project" value="UniProtKB-ARBA"/>
</dbReference>
<keyword evidence="3 4" id="KW-0732">Signal</keyword>
<dbReference type="RefSeq" id="WP_170850578.1">
    <property type="nucleotide sequence ID" value="NZ_FNYY01000014.1"/>
</dbReference>
<dbReference type="Gene3D" id="3.10.105.10">
    <property type="entry name" value="Dipeptide-binding Protein, Domain 3"/>
    <property type="match status" value="1"/>
</dbReference>
<dbReference type="GeneID" id="80819711"/>
<dbReference type="GO" id="GO:0015833">
    <property type="term" value="P:peptide transport"/>
    <property type="evidence" value="ECO:0007669"/>
    <property type="project" value="TreeGrafter"/>
</dbReference>
<evidence type="ECO:0000256" key="2">
    <source>
        <dbReference type="ARBA" id="ARBA00005695"/>
    </source>
</evidence>
<dbReference type="InterPro" id="IPR039424">
    <property type="entry name" value="SBP_5"/>
</dbReference>
<comment type="subcellular location">
    <subcellularLocation>
        <location evidence="1">Periplasm</location>
    </subcellularLocation>
</comment>
<feature type="signal peptide" evidence="4">
    <location>
        <begin position="1"/>
        <end position="23"/>
    </location>
</feature>
<evidence type="ECO:0000256" key="3">
    <source>
        <dbReference type="ARBA" id="ARBA00022729"/>
    </source>
</evidence>
<dbReference type="Gene3D" id="3.40.190.10">
    <property type="entry name" value="Periplasmic binding protein-like II"/>
    <property type="match status" value="1"/>
</dbReference>
<evidence type="ECO:0000256" key="1">
    <source>
        <dbReference type="ARBA" id="ARBA00004418"/>
    </source>
</evidence>
<dbReference type="PANTHER" id="PTHR30290:SF38">
    <property type="entry name" value="D,D-DIPEPTIDE-BINDING PERIPLASMIC PROTEIN DDPA-RELATED"/>
    <property type="match status" value="1"/>
</dbReference>